<dbReference type="InterPro" id="IPR042653">
    <property type="entry name" value="Leng9"/>
</dbReference>
<dbReference type="Pfam" id="PF10307">
    <property type="entry name" value="HAD_SAK_1"/>
    <property type="match status" value="1"/>
</dbReference>
<evidence type="ECO:0000313" key="6">
    <source>
        <dbReference type="Proteomes" id="UP000708148"/>
    </source>
</evidence>
<gene>
    <name evidence="5" type="ORF">OSTQU699_LOCUS2626</name>
</gene>
<dbReference type="InterPro" id="IPR018812">
    <property type="entry name" value="SAK_HAD"/>
</dbReference>
<dbReference type="SUPFAM" id="SSF54495">
    <property type="entry name" value="UBC-like"/>
    <property type="match status" value="1"/>
</dbReference>
<dbReference type="InterPro" id="IPR006575">
    <property type="entry name" value="RWD_dom"/>
</dbReference>
<dbReference type="SUPFAM" id="SSF81301">
    <property type="entry name" value="Nucleotidyltransferase"/>
    <property type="match status" value="1"/>
</dbReference>
<dbReference type="OrthoDB" id="5596992at2759"/>
<name>A0A8S1IR48_9CHLO</name>
<sequence length="1250" mass="137953">MDEGLTAELAAVAAIYGECADVPSGGAGGNVVRVRPCRRAPQVEVGLQILDGYPSVAPEVSVEGLAPDIAVQLVERLKSCAAEHIGDPMIHMLAQEANSFVVESCVVASGEIAADGSEPVASTSGDGRGEDAGGQEPSEQGKLADSDTEMGRQQKEKPSRAKRRGNGEHPGASKKNPMREAKDVIHRIQWDPNLDVRDFVVGYLDRFLGIVEKPFAQFTWEVLHAVRPQIISLLPQSLGLTFTGVGTLGDRLLFVDVQDDGAVSDLSKLLMEEFEAAGVSLVGNHDDLKPHMTFMRLTRPMFKELGTDFIDGGLHDHLRTMCFGIQHVDAVHLCSMMEPLQANGFYFRLATVGNNLLGASPRLHDIVQRMLRELSSEGLISEDDAKLVNCELSSSANTPDSALEAIRSINSKRTCHRLALIMRGEPGSGKSALLSRLNDWHRLHICSADRYFEQHGEYKFNAKELVCAREYCFERFLDGIENGRKFLAVDNANAQLWEYAIYRRVAELCGYHVEVVELSCPNSGVLKQFASRNAHGVSYPRIQAMYERWEVDPTARMVRPWLEDEHEEYDPSEQLISVFSEILAGESREGEIKPEVVYTAVFLTAKSVAALLRAINPAYANVHSDHVTLAYRPEEGRDSQEPVFGSAAALHIFDFDGTLFDTPGPIEGKKEYKVATGRPWPHTGWYGRSETLMPPLKVYPGPALHQLRTHCGRSGSITVVLTGRLERSREALEKILEAHGVCVDRVILKDVGTSDSTEDFKVQVVTSILADCPKVKRVKIWEDLPENLAAFHKAARRFPNISWKIIDSLSLRYPAFEPLATPANPSLMYQVPGVRVGVSEYLSAVGAFPQREQQDAARTGLRFIAKVWASSIQYQGNAMKLAVPFGSYMLGRAGDVDLCLLAPEKLSVKDCLNQLRYQLERRGVKRTYIGASKWCPRLRVCLDFATSSPVEFDIVFCRVDNDMLTSGLEPAHGDKLPGAVVRGDAASKAAAAGPALHSQIMRAIPDERALKQFAVAVEVFARVLKARKLKGSAFHAPRTFHLVKMLARHVTDTHASFDSSDEFSAKAIELAASISQQNWAKVFGDTVPISYLASLTVGFSVARCIVQGGEYPKWGAVHELLSSGEDFPPEGYCVVAVHCRSRDSASLWRLSNFIEVRAGSYIRMLLDSGIMVVPGTTTRSKGEYLLEFGVPERSIMAAQHQCQPLVDEARCHEARSNAWMEVRVPKNKNARLHRHSSFGASETKRCFSPY</sequence>
<dbReference type="Pfam" id="PF05773">
    <property type="entry name" value="RWD"/>
    <property type="match status" value="1"/>
</dbReference>
<organism evidence="5 6">
    <name type="scientific">Ostreobium quekettii</name>
    <dbReference type="NCBI Taxonomy" id="121088"/>
    <lineage>
        <taxon>Eukaryota</taxon>
        <taxon>Viridiplantae</taxon>
        <taxon>Chlorophyta</taxon>
        <taxon>core chlorophytes</taxon>
        <taxon>Ulvophyceae</taxon>
        <taxon>TCBD clade</taxon>
        <taxon>Bryopsidales</taxon>
        <taxon>Ostreobineae</taxon>
        <taxon>Ostreobiaceae</taxon>
        <taxon>Ostreobium</taxon>
    </lineage>
</organism>
<evidence type="ECO:0000256" key="1">
    <source>
        <dbReference type="SAM" id="MobiDB-lite"/>
    </source>
</evidence>
<dbReference type="Proteomes" id="UP000708148">
    <property type="component" value="Unassembled WGS sequence"/>
</dbReference>
<reference evidence="5" key="1">
    <citation type="submission" date="2020-12" db="EMBL/GenBank/DDBJ databases">
        <authorList>
            <person name="Iha C."/>
        </authorList>
    </citation>
    <scope>NUCLEOTIDE SEQUENCE</scope>
</reference>
<dbReference type="SUPFAM" id="SSF56784">
    <property type="entry name" value="HAD-like"/>
    <property type="match status" value="1"/>
</dbReference>
<dbReference type="Gene3D" id="3.10.110.10">
    <property type="entry name" value="Ubiquitin Conjugating Enzyme"/>
    <property type="match status" value="1"/>
</dbReference>
<dbReference type="Pfam" id="PF04457">
    <property type="entry name" value="MJ1316"/>
    <property type="match status" value="1"/>
</dbReference>
<dbReference type="SUPFAM" id="SSF55144">
    <property type="entry name" value="LigT-like"/>
    <property type="match status" value="1"/>
</dbReference>
<feature type="compositionally biased region" description="Basic and acidic residues" evidence="1">
    <location>
        <begin position="142"/>
        <end position="159"/>
    </location>
</feature>
<proteinExistence type="predicted"/>
<dbReference type="Gene3D" id="3.30.460.10">
    <property type="entry name" value="Beta Polymerase, domain 2"/>
    <property type="match status" value="1"/>
</dbReference>
<dbReference type="PANTHER" id="PTHR46729">
    <property type="entry name" value="LEUKOCYTE RECEPTOR CLUSTER MEMBER 9"/>
    <property type="match status" value="1"/>
</dbReference>
<feature type="domain" description="MJ1316 RNA cyclic group end recognition" evidence="2">
    <location>
        <begin position="178"/>
        <end position="221"/>
    </location>
</feature>
<evidence type="ECO:0000313" key="5">
    <source>
        <dbReference type="EMBL" id="CAD7697265.1"/>
    </source>
</evidence>
<dbReference type="InterPro" id="IPR023214">
    <property type="entry name" value="HAD_sf"/>
</dbReference>
<dbReference type="PANTHER" id="PTHR46729:SF1">
    <property type="entry name" value="LEUKOCYTE RECEPTOR CLUSTER MEMBER 9"/>
    <property type="match status" value="1"/>
</dbReference>
<feature type="domain" description="Swiss Army Knife RNA repair protein HAD" evidence="4">
    <location>
        <begin position="708"/>
        <end position="799"/>
    </location>
</feature>
<dbReference type="Gene3D" id="3.40.50.1000">
    <property type="entry name" value="HAD superfamily/HAD-like"/>
    <property type="match status" value="1"/>
</dbReference>
<feature type="region of interest" description="Disordered" evidence="1">
    <location>
        <begin position="115"/>
        <end position="179"/>
    </location>
</feature>
<dbReference type="AlphaFoldDB" id="A0A8S1IR48"/>
<dbReference type="Gene3D" id="3.90.1140.10">
    <property type="entry name" value="Cyclic phosphodiesterase"/>
    <property type="match status" value="1"/>
</dbReference>
<dbReference type="InterPro" id="IPR040459">
    <property type="entry name" value="MJ1316"/>
</dbReference>
<dbReference type="Gene3D" id="3.40.50.300">
    <property type="entry name" value="P-loop containing nucleotide triphosphate hydrolases"/>
    <property type="match status" value="1"/>
</dbReference>
<dbReference type="SUPFAM" id="SSF52540">
    <property type="entry name" value="P-loop containing nucleoside triphosphate hydrolases"/>
    <property type="match status" value="1"/>
</dbReference>
<accession>A0A8S1IR48</accession>
<evidence type="ECO:0000259" key="4">
    <source>
        <dbReference type="Pfam" id="PF10307"/>
    </source>
</evidence>
<dbReference type="InterPro" id="IPR036412">
    <property type="entry name" value="HAD-like_sf"/>
</dbReference>
<dbReference type="InterPro" id="IPR027417">
    <property type="entry name" value="P-loop_NTPase"/>
</dbReference>
<comment type="caution">
    <text evidence="5">The sequence shown here is derived from an EMBL/GenBank/DDBJ whole genome shotgun (WGS) entry which is preliminary data.</text>
</comment>
<evidence type="ECO:0000259" key="3">
    <source>
        <dbReference type="Pfam" id="PF05773"/>
    </source>
</evidence>
<dbReference type="InterPro" id="IPR016135">
    <property type="entry name" value="UBQ-conjugating_enzyme/RWD"/>
</dbReference>
<dbReference type="InterPro" id="IPR009097">
    <property type="entry name" value="Cyclic_Pdiesterase"/>
</dbReference>
<keyword evidence="6" id="KW-1185">Reference proteome</keyword>
<feature type="domain" description="RWD" evidence="3">
    <location>
        <begin position="6"/>
        <end position="99"/>
    </location>
</feature>
<dbReference type="Pfam" id="PF13671">
    <property type="entry name" value="AAA_33"/>
    <property type="match status" value="1"/>
</dbReference>
<dbReference type="InterPro" id="IPR043519">
    <property type="entry name" value="NT_sf"/>
</dbReference>
<dbReference type="EMBL" id="CAJHUC010000633">
    <property type="protein sequence ID" value="CAD7697265.1"/>
    <property type="molecule type" value="Genomic_DNA"/>
</dbReference>
<protein>
    <submittedName>
        <fullName evidence="5">Uncharacterized protein</fullName>
    </submittedName>
</protein>
<evidence type="ECO:0000259" key="2">
    <source>
        <dbReference type="Pfam" id="PF04457"/>
    </source>
</evidence>